<feature type="domain" description="Type I restriction modification DNA specificity" evidence="5">
    <location>
        <begin position="368"/>
        <end position="548"/>
    </location>
</feature>
<dbReference type="Gene3D" id="3.90.220.20">
    <property type="entry name" value="DNA methylase specificity domains"/>
    <property type="match status" value="2"/>
</dbReference>
<dbReference type="InterPro" id="IPR051212">
    <property type="entry name" value="Type-I_RE_S_subunit"/>
</dbReference>
<keyword evidence="7" id="KW-1185">Reference proteome</keyword>
<dbReference type="InterPro" id="IPR000055">
    <property type="entry name" value="Restrct_endonuc_typeI_TRD"/>
</dbReference>
<keyword evidence="2" id="KW-0680">Restriction system</keyword>
<dbReference type="AlphaFoldDB" id="K9ULR0"/>
<dbReference type="PATRIC" id="fig|1173020.3.peg.4813"/>
<dbReference type="InterPro" id="IPR044946">
    <property type="entry name" value="Restrct_endonuc_typeI_TRD_sf"/>
</dbReference>
<dbReference type="OrthoDB" id="9815652at2"/>
<keyword evidence="3" id="KW-0238">DNA-binding</keyword>
<keyword evidence="6" id="KW-0255">Endonuclease</keyword>
<dbReference type="SUPFAM" id="SSF116734">
    <property type="entry name" value="DNA methylase specificity domain"/>
    <property type="match status" value="2"/>
</dbReference>
<gene>
    <name evidence="6" type="ORF">Cha6605_4196</name>
</gene>
<dbReference type="EMBL" id="CP003600">
    <property type="protein sequence ID" value="AFY95139.1"/>
    <property type="molecule type" value="Genomic_DNA"/>
</dbReference>
<proteinExistence type="inferred from homology"/>
<dbReference type="PANTHER" id="PTHR43140:SF1">
    <property type="entry name" value="TYPE I RESTRICTION ENZYME ECOKI SPECIFICITY SUBUNIT"/>
    <property type="match status" value="1"/>
</dbReference>
<dbReference type="Proteomes" id="UP000010366">
    <property type="component" value="Chromosome"/>
</dbReference>
<comment type="subunit">
    <text evidence="4">The methyltransferase is composed of M and S polypeptides.</text>
</comment>
<dbReference type="GO" id="GO:0009307">
    <property type="term" value="P:DNA restriction-modification system"/>
    <property type="evidence" value="ECO:0007669"/>
    <property type="project" value="UniProtKB-KW"/>
</dbReference>
<evidence type="ECO:0000313" key="7">
    <source>
        <dbReference type="Proteomes" id="UP000010366"/>
    </source>
</evidence>
<comment type="similarity">
    <text evidence="1">Belongs to the type-I restriction system S methylase family.</text>
</comment>
<name>K9ULR0_CHAP6</name>
<keyword evidence="6" id="KW-0378">Hydrolase</keyword>
<dbReference type="RefSeq" id="WP_015161250.1">
    <property type="nucleotide sequence ID" value="NC_019697.1"/>
</dbReference>
<sequence>MSLLEQHFDVAFAAPDGIKKLRELILTLAMQGKLVPQDPNDEPASELLRSIELEKQRLVKEGKIKKSKPLPKIQSEEVPYDLPNGWEWTRLNDALDVRDGTHDTPKYVDVGYPLITSKNLYTGMLSFEDVKFISEEDHIKISERSKVNIGDILFAMIGSIGNPVIVNCNEEFSIKNVALLKFYIADKPDNRYLHYFLAQAQENMKAQSSGAVQSFVSLGFLRNYLLPLPPLAEQRRIVAKIDQLMARCDELEKLRIDRSQRLLTVHTAALDRLLTAKDSSEFSTAWSFITQQFGELYSVKENVVELRKTILQLAVMGKLVPQDPNDEPASELLRSIELEKQRLVKEGKIKQSKPLPEIDREEIPYELPNGWELVRFGELATEIATGPFGLTIHKSDYVENGIPLINPIHMINGEIVHDPTVTVTNEKASQMESYRLFDGDIVMARRGEMGRCAIVTNHSNRWLCGTGSFVLRFIPNINRSYIIILFKSQGVKDYLGGNSVGTTMTNLNHGILNKMPIMLPSIAEQRRIVEKIDRLMGMCDRLEESIKAGKGKQTDLLNALMSQV</sequence>
<evidence type="ECO:0000256" key="2">
    <source>
        <dbReference type="ARBA" id="ARBA00022747"/>
    </source>
</evidence>
<dbReference type="GO" id="GO:0003677">
    <property type="term" value="F:DNA binding"/>
    <property type="evidence" value="ECO:0007669"/>
    <property type="project" value="UniProtKB-KW"/>
</dbReference>
<keyword evidence="6" id="KW-0540">Nuclease</keyword>
<dbReference type="KEGG" id="cmp:Cha6605_4196"/>
<protein>
    <submittedName>
        <fullName evidence="6">Restriction endonuclease S subunit</fullName>
    </submittedName>
</protein>
<organism evidence="6 7">
    <name type="scientific">Chamaesiphon minutus (strain ATCC 27169 / PCC 6605)</name>
    <dbReference type="NCBI Taxonomy" id="1173020"/>
    <lineage>
        <taxon>Bacteria</taxon>
        <taxon>Bacillati</taxon>
        <taxon>Cyanobacteriota</taxon>
        <taxon>Cyanophyceae</taxon>
        <taxon>Gomontiellales</taxon>
        <taxon>Chamaesiphonaceae</taxon>
        <taxon>Chamaesiphon</taxon>
    </lineage>
</organism>
<evidence type="ECO:0000259" key="5">
    <source>
        <dbReference type="Pfam" id="PF01420"/>
    </source>
</evidence>
<dbReference type="STRING" id="1173020.Cha6605_4196"/>
<accession>K9ULR0</accession>
<dbReference type="PANTHER" id="PTHR43140">
    <property type="entry name" value="TYPE-1 RESTRICTION ENZYME ECOKI SPECIFICITY PROTEIN"/>
    <property type="match status" value="1"/>
</dbReference>
<dbReference type="GO" id="GO:0004519">
    <property type="term" value="F:endonuclease activity"/>
    <property type="evidence" value="ECO:0007669"/>
    <property type="project" value="UniProtKB-KW"/>
</dbReference>
<dbReference type="Pfam" id="PF01420">
    <property type="entry name" value="Methylase_S"/>
    <property type="match status" value="2"/>
</dbReference>
<dbReference type="CDD" id="cd16961">
    <property type="entry name" value="RMtype1_S_TRD-CR_like"/>
    <property type="match status" value="1"/>
</dbReference>
<evidence type="ECO:0000313" key="6">
    <source>
        <dbReference type="EMBL" id="AFY95139.1"/>
    </source>
</evidence>
<evidence type="ECO:0000256" key="4">
    <source>
        <dbReference type="ARBA" id="ARBA00038652"/>
    </source>
</evidence>
<evidence type="ECO:0000256" key="1">
    <source>
        <dbReference type="ARBA" id="ARBA00010923"/>
    </source>
</evidence>
<evidence type="ECO:0000256" key="3">
    <source>
        <dbReference type="ARBA" id="ARBA00023125"/>
    </source>
</evidence>
<feature type="domain" description="Type I restriction modification DNA specificity" evidence="5">
    <location>
        <begin position="83"/>
        <end position="255"/>
    </location>
</feature>
<reference evidence="6 7" key="1">
    <citation type="submission" date="2012-05" db="EMBL/GenBank/DDBJ databases">
        <title>Finished chromosome of genome of Chamaesiphon sp. PCC 6605.</title>
        <authorList>
            <consortium name="US DOE Joint Genome Institute"/>
            <person name="Gugger M."/>
            <person name="Coursin T."/>
            <person name="Rippka R."/>
            <person name="Tandeau De Marsac N."/>
            <person name="Huntemann M."/>
            <person name="Wei C.-L."/>
            <person name="Han J."/>
            <person name="Detter J.C."/>
            <person name="Han C."/>
            <person name="Tapia R."/>
            <person name="Chen A."/>
            <person name="Kyrpides N."/>
            <person name="Mavromatis K."/>
            <person name="Markowitz V."/>
            <person name="Szeto E."/>
            <person name="Ivanova N."/>
            <person name="Pagani I."/>
            <person name="Pati A."/>
            <person name="Goodwin L."/>
            <person name="Nordberg H.P."/>
            <person name="Cantor M.N."/>
            <person name="Hua S.X."/>
            <person name="Woyke T."/>
            <person name="Kerfeld C.A."/>
        </authorList>
    </citation>
    <scope>NUCLEOTIDE SEQUENCE [LARGE SCALE GENOMIC DNA]</scope>
    <source>
        <strain evidence="7">ATCC 27169 / PCC 6605</strain>
    </source>
</reference>
<dbReference type="CDD" id="cd17246">
    <property type="entry name" value="RMtype1_S_SonII-TRD2-CR2_like"/>
    <property type="match status" value="1"/>
</dbReference>
<dbReference type="eggNOG" id="COG0732">
    <property type="taxonomic scope" value="Bacteria"/>
</dbReference>
<dbReference type="HOGENOM" id="CLU_021095_10_4_3"/>
<dbReference type="REBASE" id="57860">
    <property type="entry name" value="S.Cmi6605ORF4197P"/>
</dbReference>